<evidence type="ECO:0000256" key="5">
    <source>
        <dbReference type="ARBA" id="ARBA00022777"/>
    </source>
</evidence>
<protein>
    <submittedName>
        <fullName evidence="8">P-loop containing nucleoside triphosphate hydrolase</fullName>
    </submittedName>
</protein>
<evidence type="ECO:0000256" key="7">
    <source>
        <dbReference type="ARBA" id="ARBA00023141"/>
    </source>
</evidence>
<dbReference type="PANTHER" id="PTHR21087">
    <property type="entry name" value="SHIKIMATE KINASE"/>
    <property type="match status" value="1"/>
</dbReference>
<dbReference type="Proteomes" id="UP000009170">
    <property type="component" value="Unassembled WGS sequence"/>
</dbReference>
<dbReference type="GO" id="GO:0008652">
    <property type="term" value="P:amino acid biosynthetic process"/>
    <property type="evidence" value="ECO:0007669"/>
    <property type="project" value="UniProtKB-KW"/>
</dbReference>
<dbReference type="InterPro" id="IPR000623">
    <property type="entry name" value="Shikimate_kinase/TSH1"/>
</dbReference>
<reference evidence="9" key="1">
    <citation type="journal article" date="2006" name="Proc. Natl. Acad. Sci. U.S.A.">
        <title>Genome analysis of the smallest free-living eukaryote Ostreococcus tauri unveils many unique features.</title>
        <authorList>
            <person name="Derelle E."/>
            <person name="Ferraz C."/>
            <person name="Rombauts S."/>
            <person name="Rouze P."/>
            <person name="Worden A.Z."/>
            <person name="Robbens S."/>
            <person name="Partensky F."/>
            <person name="Degroeve S."/>
            <person name="Echeynie S."/>
            <person name="Cooke R."/>
            <person name="Saeys Y."/>
            <person name="Wuyts J."/>
            <person name="Jabbari K."/>
            <person name="Bowler C."/>
            <person name="Panaud O."/>
            <person name="Piegu B."/>
            <person name="Ball S.G."/>
            <person name="Ral J.-P."/>
            <person name="Bouget F.-Y."/>
            <person name="Piganeau G."/>
            <person name="De Baets B."/>
            <person name="Picard A."/>
            <person name="Delseny M."/>
            <person name="Demaille J."/>
            <person name="Van de Peer Y."/>
            <person name="Moreau H."/>
        </authorList>
    </citation>
    <scope>NUCLEOTIDE SEQUENCE [LARGE SCALE GENOMIC DNA]</scope>
    <source>
        <strain evidence="9">OTTH 0595 / CCAP 157/2 / RCC745</strain>
    </source>
</reference>
<proteinExistence type="inferred from homology"/>
<keyword evidence="5" id="KW-0418">Kinase</keyword>
<dbReference type="GO" id="GO:0009073">
    <property type="term" value="P:aromatic amino acid family biosynthetic process"/>
    <property type="evidence" value="ECO:0007669"/>
    <property type="project" value="UniProtKB-KW"/>
</dbReference>
<dbReference type="HAMAP" id="MF_00109">
    <property type="entry name" value="Shikimate_kinase"/>
    <property type="match status" value="1"/>
</dbReference>
<dbReference type="GO" id="GO:0005829">
    <property type="term" value="C:cytosol"/>
    <property type="evidence" value="ECO:0007669"/>
    <property type="project" value="TreeGrafter"/>
</dbReference>
<keyword evidence="8" id="KW-0378">Hydrolase</keyword>
<organism evidence="8 9">
    <name type="scientific">Ostreococcus tauri</name>
    <name type="common">Marine green alga</name>
    <dbReference type="NCBI Taxonomy" id="70448"/>
    <lineage>
        <taxon>Eukaryota</taxon>
        <taxon>Viridiplantae</taxon>
        <taxon>Chlorophyta</taxon>
        <taxon>Mamiellophyceae</taxon>
        <taxon>Mamiellales</taxon>
        <taxon>Bathycoccaceae</taxon>
        <taxon>Ostreococcus</taxon>
    </lineage>
</organism>
<dbReference type="InterPro" id="IPR027417">
    <property type="entry name" value="P-loop_NTPase"/>
</dbReference>
<gene>
    <name evidence="8" type="ORF">OT_ostta17g01430</name>
</gene>
<dbReference type="KEGG" id="ota:OT_ostta17g01430"/>
<comment type="similarity">
    <text evidence="1">Belongs to the shikimate kinase family.</text>
</comment>
<evidence type="ECO:0000313" key="8">
    <source>
        <dbReference type="EMBL" id="CEG00584.1"/>
    </source>
</evidence>
<evidence type="ECO:0000313" key="9">
    <source>
        <dbReference type="Proteomes" id="UP000009170"/>
    </source>
</evidence>
<dbReference type="InterPro" id="IPR031322">
    <property type="entry name" value="Shikimate/glucono_kinase"/>
</dbReference>
<accession>A0A096P960</accession>
<keyword evidence="9" id="KW-1185">Reference proteome</keyword>
<reference evidence="8 9" key="2">
    <citation type="journal article" date="2014" name="BMC Genomics">
        <title>An improved genome of the model marine alga Ostreococcus tauri unfolds by assessing Illumina de novo assemblies.</title>
        <authorList>
            <person name="Blanc-Mathieu R."/>
            <person name="Verhelst B."/>
            <person name="Derelle E."/>
            <person name="Rombauts S."/>
            <person name="Bouget F.Y."/>
            <person name="Carre I."/>
            <person name="Chateau A."/>
            <person name="Eyre-Walker A."/>
            <person name="Grimsley N."/>
            <person name="Moreau H."/>
            <person name="Piegu B."/>
            <person name="Rivals E."/>
            <person name="Schackwitz W."/>
            <person name="Van de Peer Y."/>
            <person name="Piganeau G."/>
        </authorList>
    </citation>
    <scope>NUCLEOTIDE SEQUENCE [LARGE SCALE GENOMIC DNA]</scope>
    <source>
        <strain evidence="9">OTTH 0595 / CCAP 157/2 / RCC745</strain>
    </source>
</reference>
<dbReference type="Pfam" id="PF01202">
    <property type="entry name" value="SKI"/>
    <property type="match status" value="1"/>
</dbReference>
<dbReference type="EMBL" id="CAID01000017">
    <property type="protein sequence ID" value="CEG00584.1"/>
    <property type="molecule type" value="Genomic_DNA"/>
</dbReference>
<evidence type="ECO:0000256" key="4">
    <source>
        <dbReference type="ARBA" id="ARBA00022741"/>
    </source>
</evidence>
<dbReference type="GO" id="GO:0016787">
    <property type="term" value="F:hydrolase activity"/>
    <property type="evidence" value="ECO:0007669"/>
    <property type="project" value="UniProtKB-KW"/>
</dbReference>
<keyword evidence="4" id="KW-0547">Nucleotide-binding</keyword>
<keyword evidence="7" id="KW-0057">Aromatic amino acid biosynthesis</keyword>
<comment type="caution">
    <text evidence="8">The sequence shown here is derived from an EMBL/GenBank/DDBJ whole genome shotgun (WGS) entry which is preliminary data.</text>
</comment>
<dbReference type="STRING" id="70448.A0A096P960"/>
<dbReference type="GO" id="GO:0004765">
    <property type="term" value="F:shikimate kinase activity"/>
    <property type="evidence" value="ECO:0007669"/>
    <property type="project" value="TreeGrafter"/>
</dbReference>
<keyword evidence="6" id="KW-0067">ATP-binding</keyword>
<dbReference type="OrthoDB" id="496720at2759"/>
<dbReference type="AlphaFoldDB" id="A0A096P960"/>
<evidence type="ECO:0000256" key="3">
    <source>
        <dbReference type="ARBA" id="ARBA00022679"/>
    </source>
</evidence>
<keyword evidence="3" id="KW-0808">Transferase</keyword>
<dbReference type="PRINTS" id="PR01100">
    <property type="entry name" value="SHIKIMTKNASE"/>
</dbReference>
<dbReference type="PANTHER" id="PTHR21087:SF16">
    <property type="entry name" value="SHIKIMATE KINASE 1, CHLOROPLASTIC"/>
    <property type="match status" value="1"/>
</dbReference>
<sequence>MSTPVRKLHGAPARDATAPTRRAIERRVARAVGARDVRSRAVEVDDANDLFGGDVARAANLIVIGGRGCGKSSVCRRLAASDKRFKLFSLDDLIVYEAGMAIPDIVARHGWRYFRDLEYEVCVKAGRAFDGWTLIDAGGGVVTDLDENDEEMYSERKVAALKQNNGLIVFLDRDVEYLVQRIEGDVNRPDLSASKGFREIMARRLPWYRRAADLVVDGGGFPGDPDEDFQAKKVIKKKRLASRIAAWYYNQTGQSPLEDHWFQLDLPTVTTENK</sequence>
<evidence type="ECO:0000256" key="1">
    <source>
        <dbReference type="ARBA" id="ARBA00006997"/>
    </source>
</evidence>
<evidence type="ECO:0000256" key="2">
    <source>
        <dbReference type="ARBA" id="ARBA00022605"/>
    </source>
</evidence>
<keyword evidence="2" id="KW-0028">Amino-acid biosynthesis</keyword>
<dbReference type="CDD" id="cd00464">
    <property type="entry name" value="SK"/>
    <property type="match status" value="1"/>
</dbReference>
<dbReference type="GeneID" id="9838048"/>
<dbReference type="RefSeq" id="XP_003083915.2">
    <property type="nucleotide sequence ID" value="XM_003083867.2"/>
</dbReference>
<dbReference type="Gene3D" id="3.40.50.300">
    <property type="entry name" value="P-loop containing nucleotide triphosphate hydrolases"/>
    <property type="match status" value="1"/>
</dbReference>
<evidence type="ECO:0000256" key="6">
    <source>
        <dbReference type="ARBA" id="ARBA00022840"/>
    </source>
</evidence>
<dbReference type="InParanoid" id="A0A096P960"/>
<name>A0A096P960_OSTTA</name>
<dbReference type="SUPFAM" id="SSF52540">
    <property type="entry name" value="P-loop containing nucleoside triphosphate hydrolases"/>
    <property type="match status" value="1"/>
</dbReference>
<dbReference type="GO" id="GO:0005524">
    <property type="term" value="F:ATP binding"/>
    <property type="evidence" value="ECO:0007669"/>
    <property type="project" value="UniProtKB-KW"/>
</dbReference>